<keyword evidence="2" id="KW-0808">Transferase</keyword>
<evidence type="ECO:0000313" key="6">
    <source>
        <dbReference type="Proteomes" id="UP000298616"/>
    </source>
</evidence>
<dbReference type="InterPro" id="IPR011611">
    <property type="entry name" value="PfkB_dom"/>
</dbReference>
<dbReference type="Proteomes" id="UP000298616">
    <property type="component" value="Chromosome"/>
</dbReference>
<reference evidence="5 6" key="1">
    <citation type="submission" date="2018-04" db="EMBL/GenBank/DDBJ databases">
        <title>Complete genome uncultured novel isolate.</title>
        <authorList>
            <person name="Merlino G."/>
        </authorList>
    </citation>
    <scope>NUCLEOTIDE SEQUENCE [LARGE SCALE GENOMIC DNA]</scope>
    <source>
        <strain evidence="6">R1DC9</strain>
    </source>
</reference>
<keyword evidence="6" id="KW-1185">Reference proteome</keyword>
<dbReference type="PANTHER" id="PTHR43320">
    <property type="entry name" value="SUGAR KINASE"/>
    <property type="match status" value="1"/>
</dbReference>
<dbReference type="SUPFAM" id="SSF53613">
    <property type="entry name" value="Ribokinase-like"/>
    <property type="match status" value="1"/>
</dbReference>
<dbReference type="PANTHER" id="PTHR43320:SF3">
    <property type="entry name" value="CARBOHYDRATE KINASE PFKB DOMAIN-CONTAINING PROTEIN"/>
    <property type="match status" value="1"/>
</dbReference>
<evidence type="ECO:0000256" key="2">
    <source>
        <dbReference type="ARBA" id="ARBA00022679"/>
    </source>
</evidence>
<dbReference type="KEGG" id="fpf:DCC35_03600"/>
<dbReference type="GO" id="GO:0016301">
    <property type="term" value="F:kinase activity"/>
    <property type="evidence" value="ECO:0007669"/>
    <property type="project" value="UniProtKB-KW"/>
</dbReference>
<sequence length="333" mass="36586">MSKKYDVFGMGNALVDFEFEVDDTFFVDNGIQKGLMTLVDEERQNFLMNVLHNIPAKKQCGGSAANTVIALSQFGGKGYYSCKVAGDETGNFYAEDLNENGVDSNLDHQEQPDGITGKCLVMISPDAERTMNTFLGITAEYDSSRINEEALANSEYLYIEGYLITGPDSRKAIKHAMSLARKHDTKIAITFSDPGIIAGFKDFFMELLDEPVDMLFCNEAEALSFTSTDNIIEAREALKPFAKNFAITQGKNGAIIYDGLTYIDIEPYPVDAINTNGAGDMFAGAFLYGLTQNHGFAQSGIFATYASSQIVTVMGPRLEMSHAREVSRKITEL</sequence>
<dbReference type="RefSeq" id="WP_137089500.1">
    <property type="nucleotide sequence ID" value="NZ_CP028923.1"/>
</dbReference>
<protein>
    <submittedName>
        <fullName evidence="5">Adenosine kinase</fullName>
    </submittedName>
</protein>
<dbReference type="CDD" id="cd01168">
    <property type="entry name" value="adenosine_kinase"/>
    <property type="match status" value="1"/>
</dbReference>
<evidence type="ECO:0000256" key="3">
    <source>
        <dbReference type="ARBA" id="ARBA00022777"/>
    </source>
</evidence>
<dbReference type="PROSITE" id="PS00584">
    <property type="entry name" value="PFKB_KINASES_2"/>
    <property type="match status" value="1"/>
</dbReference>
<feature type="domain" description="Carbohydrate kinase PfkB" evidence="4">
    <location>
        <begin position="57"/>
        <end position="318"/>
    </location>
</feature>
<dbReference type="OrthoDB" id="9813569at2"/>
<keyword evidence="3 5" id="KW-0418">Kinase</keyword>
<dbReference type="Gene3D" id="3.40.1190.20">
    <property type="match status" value="1"/>
</dbReference>
<name>A0A4D7JC05_9BACT</name>
<dbReference type="EMBL" id="CP028923">
    <property type="protein sequence ID" value="QCK13909.1"/>
    <property type="molecule type" value="Genomic_DNA"/>
</dbReference>
<proteinExistence type="inferred from homology"/>
<evidence type="ECO:0000313" key="5">
    <source>
        <dbReference type="EMBL" id="QCK13909.1"/>
    </source>
</evidence>
<dbReference type="Pfam" id="PF00294">
    <property type="entry name" value="PfkB"/>
    <property type="match status" value="1"/>
</dbReference>
<comment type="similarity">
    <text evidence="1">Belongs to the carbohydrate kinase PfkB family.</text>
</comment>
<accession>A0A4D7JC05</accession>
<evidence type="ECO:0000259" key="4">
    <source>
        <dbReference type="Pfam" id="PF00294"/>
    </source>
</evidence>
<dbReference type="AlphaFoldDB" id="A0A4D7JC05"/>
<evidence type="ECO:0000256" key="1">
    <source>
        <dbReference type="ARBA" id="ARBA00010688"/>
    </source>
</evidence>
<dbReference type="InterPro" id="IPR052700">
    <property type="entry name" value="Carb_kinase_PfkB-like"/>
</dbReference>
<dbReference type="Gene3D" id="3.30.1110.10">
    <property type="match status" value="1"/>
</dbReference>
<dbReference type="InterPro" id="IPR029056">
    <property type="entry name" value="Ribokinase-like"/>
</dbReference>
<dbReference type="InterPro" id="IPR002173">
    <property type="entry name" value="Carboh/pur_kinase_PfkB_CS"/>
</dbReference>
<organism evidence="5 6">
    <name type="scientific">Mangrovivirga cuniculi</name>
    <dbReference type="NCBI Taxonomy" id="2715131"/>
    <lineage>
        <taxon>Bacteria</taxon>
        <taxon>Pseudomonadati</taxon>
        <taxon>Bacteroidota</taxon>
        <taxon>Cytophagia</taxon>
        <taxon>Cytophagales</taxon>
        <taxon>Mangrovivirgaceae</taxon>
        <taxon>Mangrovivirga</taxon>
    </lineage>
</organism>
<gene>
    <name evidence="5" type="ORF">DCC35_03600</name>
</gene>